<dbReference type="Gene3D" id="3.90.640.90">
    <property type="entry name" value="Anti-proliferative protein, N-terminal domain"/>
    <property type="match status" value="1"/>
</dbReference>
<dbReference type="PANTHER" id="PTHR22978">
    <property type="entry name" value="B-CELL TRANSLOCATION GENE"/>
    <property type="match status" value="1"/>
</dbReference>
<evidence type="ECO:0000313" key="8">
    <source>
        <dbReference type="Proteomes" id="UP000663829"/>
    </source>
</evidence>
<evidence type="ECO:0000313" key="4">
    <source>
        <dbReference type="EMBL" id="CAF0787258.1"/>
    </source>
</evidence>
<dbReference type="GO" id="GO:0005737">
    <property type="term" value="C:cytoplasm"/>
    <property type="evidence" value="ECO:0007669"/>
    <property type="project" value="TreeGrafter"/>
</dbReference>
<sequence length="345" mass="39195">MTRSSIASKEIDVAGDYLLKLLNGKMKFSVKQIDLFKHTFYDVLSKRFMGHWFPEHPNKGTAYRCIRSMNNRIDTVLQKIFHKSNFCLNDVQENFPKEFTIWIDPGEVTIRFGEEGTTCVLYSKHNQELYGGSDGEDDQSSSSSEEDSNVSKNLQLLTITDDLLPLNKQKVITVATASPNLTSFTRNVSSLSSRGPSPSTLSISSTDSMSTTSSSSSQPRRQPQPLFIPTYSCLQSEIIDKDSSSSNSDFLNYPYEQYSQQSNIDISRGSLSFAGSDNAYQQSELYENSSVNSYKTSNNYQLPKAYNLRTGFYNPTNWNNQQEQQQFWPEASIDYSFMYNNDGRY</sequence>
<dbReference type="PRINTS" id="PR00310">
    <property type="entry name" value="ANTIPRLFBTG1"/>
</dbReference>
<reference evidence="5" key="1">
    <citation type="submission" date="2021-02" db="EMBL/GenBank/DDBJ databases">
        <authorList>
            <person name="Nowell W R."/>
        </authorList>
    </citation>
    <scope>NUCLEOTIDE SEQUENCE</scope>
</reference>
<evidence type="ECO:0000313" key="6">
    <source>
        <dbReference type="EMBL" id="CAF3569602.1"/>
    </source>
</evidence>
<gene>
    <name evidence="5" type="ORF">GPM918_LOCUS13069</name>
    <name evidence="4" type="ORF">OVA965_LOCUS3944</name>
    <name evidence="7" type="ORF">SRO942_LOCUS13069</name>
    <name evidence="6" type="ORF">TMI583_LOCUS3942</name>
</gene>
<accession>A0A814FTG9</accession>
<dbReference type="EMBL" id="CAJNOQ010002944">
    <property type="protein sequence ID" value="CAF0987326.1"/>
    <property type="molecule type" value="Genomic_DNA"/>
</dbReference>
<feature type="compositionally biased region" description="Acidic residues" evidence="2">
    <location>
        <begin position="134"/>
        <end position="148"/>
    </location>
</feature>
<evidence type="ECO:0000313" key="5">
    <source>
        <dbReference type="EMBL" id="CAF0987326.1"/>
    </source>
</evidence>
<proteinExistence type="inferred from homology"/>
<feature type="region of interest" description="Disordered" evidence="2">
    <location>
        <begin position="130"/>
        <end position="150"/>
    </location>
</feature>
<evidence type="ECO:0000259" key="3">
    <source>
        <dbReference type="SMART" id="SM00099"/>
    </source>
</evidence>
<dbReference type="Proteomes" id="UP000681722">
    <property type="component" value="Unassembled WGS sequence"/>
</dbReference>
<dbReference type="EMBL" id="CAJOBA010000997">
    <property type="protein sequence ID" value="CAF3569602.1"/>
    <property type="molecule type" value="Genomic_DNA"/>
</dbReference>
<dbReference type="OrthoDB" id="19928at2759"/>
<dbReference type="InterPro" id="IPR033332">
    <property type="entry name" value="BTG"/>
</dbReference>
<dbReference type="Proteomes" id="UP000677228">
    <property type="component" value="Unassembled WGS sequence"/>
</dbReference>
<protein>
    <recommendedName>
        <fullName evidence="3">Anti-proliferative protein domain-containing protein</fullName>
    </recommendedName>
</protein>
<keyword evidence="8" id="KW-1185">Reference proteome</keyword>
<dbReference type="SMART" id="SM00099">
    <property type="entry name" value="btg1"/>
    <property type="match status" value="1"/>
</dbReference>
<dbReference type="Proteomes" id="UP000682733">
    <property type="component" value="Unassembled WGS sequence"/>
</dbReference>
<feature type="region of interest" description="Disordered" evidence="2">
    <location>
        <begin position="185"/>
        <end position="225"/>
    </location>
</feature>
<dbReference type="AlphaFoldDB" id="A0A814FTG9"/>
<dbReference type="Pfam" id="PF07742">
    <property type="entry name" value="BTG"/>
    <property type="match status" value="1"/>
</dbReference>
<dbReference type="SUPFAM" id="SSF160696">
    <property type="entry name" value="BTG domain-like"/>
    <property type="match status" value="1"/>
</dbReference>
<evidence type="ECO:0000256" key="2">
    <source>
        <dbReference type="SAM" id="MobiDB-lite"/>
    </source>
</evidence>
<feature type="domain" description="Anti-proliferative protein" evidence="3">
    <location>
        <begin position="7"/>
        <end position="115"/>
    </location>
</feature>
<evidence type="ECO:0000313" key="7">
    <source>
        <dbReference type="EMBL" id="CAF3759487.1"/>
    </source>
</evidence>
<evidence type="ECO:0000256" key="1">
    <source>
        <dbReference type="ARBA" id="ARBA00007989"/>
    </source>
</evidence>
<dbReference type="EMBL" id="CAJOBC010002944">
    <property type="protein sequence ID" value="CAF3759487.1"/>
    <property type="molecule type" value="Genomic_DNA"/>
</dbReference>
<comment type="similarity">
    <text evidence="1">Belongs to the BTG family.</text>
</comment>
<feature type="compositionally biased region" description="Low complexity" evidence="2">
    <location>
        <begin position="189"/>
        <end position="225"/>
    </location>
</feature>
<organism evidence="5 8">
    <name type="scientific">Didymodactylos carnosus</name>
    <dbReference type="NCBI Taxonomy" id="1234261"/>
    <lineage>
        <taxon>Eukaryota</taxon>
        <taxon>Metazoa</taxon>
        <taxon>Spiralia</taxon>
        <taxon>Gnathifera</taxon>
        <taxon>Rotifera</taxon>
        <taxon>Eurotatoria</taxon>
        <taxon>Bdelloidea</taxon>
        <taxon>Philodinida</taxon>
        <taxon>Philodinidae</taxon>
        <taxon>Didymodactylos</taxon>
    </lineage>
</organism>
<dbReference type="EMBL" id="CAJNOK010000997">
    <property type="protein sequence ID" value="CAF0787258.1"/>
    <property type="molecule type" value="Genomic_DNA"/>
</dbReference>
<dbReference type="GO" id="GO:0005634">
    <property type="term" value="C:nucleus"/>
    <property type="evidence" value="ECO:0007669"/>
    <property type="project" value="TreeGrafter"/>
</dbReference>
<dbReference type="Proteomes" id="UP000663829">
    <property type="component" value="Unassembled WGS sequence"/>
</dbReference>
<name>A0A814FTG9_9BILA</name>
<dbReference type="InterPro" id="IPR036054">
    <property type="entry name" value="BTG-like_sf"/>
</dbReference>
<dbReference type="InterPro" id="IPR002087">
    <property type="entry name" value="Anti_prolifrtn"/>
</dbReference>
<comment type="caution">
    <text evidence="5">The sequence shown here is derived from an EMBL/GenBank/DDBJ whole genome shotgun (WGS) entry which is preliminary data.</text>
</comment>
<dbReference type="PANTHER" id="PTHR22978:SF22">
    <property type="entry name" value="BTG FAMILY PROTEIN"/>
    <property type="match status" value="1"/>
</dbReference>